<name>A0A1I9WL77_NILLU</name>
<organism evidence="5">
    <name type="scientific">Nilaparvata lugens</name>
    <name type="common">Brown planthopper</name>
    <dbReference type="NCBI Taxonomy" id="108931"/>
    <lineage>
        <taxon>Eukaryota</taxon>
        <taxon>Metazoa</taxon>
        <taxon>Ecdysozoa</taxon>
        <taxon>Arthropoda</taxon>
        <taxon>Hexapoda</taxon>
        <taxon>Insecta</taxon>
        <taxon>Pterygota</taxon>
        <taxon>Neoptera</taxon>
        <taxon>Paraneoptera</taxon>
        <taxon>Hemiptera</taxon>
        <taxon>Auchenorrhyncha</taxon>
        <taxon>Fulgoroidea</taxon>
        <taxon>Delphacidae</taxon>
        <taxon>Delphacinae</taxon>
        <taxon>Nilaparvata</taxon>
    </lineage>
</organism>
<dbReference type="InterPro" id="IPR009003">
    <property type="entry name" value="Peptidase_S1_PA"/>
</dbReference>
<dbReference type="AlphaFoldDB" id="A0A1I9WL77"/>
<dbReference type="PROSITE" id="PS50240">
    <property type="entry name" value="TRYPSIN_DOM"/>
    <property type="match status" value="1"/>
</dbReference>
<dbReference type="Gene3D" id="2.40.10.10">
    <property type="entry name" value="Trypsin-like serine proteases"/>
    <property type="match status" value="2"/>
</dbReference>
<evidence type="ECO:0000256" key="3">
    <source>
        <dbReference type="SAM" id="SignalP"/>
    </source>
</evidence>
<feature type="signal peptide" evidence="3">
    <location>
        <begin position="1"/>
        <end position="19"/>
    </location>
</feature>
<proteinExistence type="evidence at transcript level"/>
<dbReference type="GO" id="GO:0006508">
    <property type="term" value="P:proteolysis"/>
    <property type="evidence" value="ECO:0007669"/>
    <property type="project" value="InterPro"/>
</dbReference>
<evidence type="ECO:0000256" key="1">
    <source>
        <dbReference type="ARBA" id="ARBA00023157"/>
    </source>
</evidence>
<feature type="chain" id="PRO_5009605819" evidence="3">
    <location>
        <begin position="20"/>
        <end position="338"/>
    </location>
</feature>
<dbReference type="PANTHER" id="PTHR24256">
    <property type="entry name" value="TRYPTASE-RELATED"/>
    <property type="match status" value="1"/>
</dbReference>
<reference evidence="5" key="1">
    <citation type="journal article" date="2016" name="BMC Genomics">
        <title>Seminal fluid protein genes of the brown planthopper, Nilaparvata lugens.</title>
        <authorList>
            <person name="Yu B."/>
            <person name="Li D.T."/>
            <person name="Lu J.B."/>
            <person name="Zhang W.X."/>
            <person name="Zhang C.X."/>
        </authorList>
    </citation>
    <scope>NUCLEOTIDE SEQUENCE</scope>
    <source>
        <strain evidence="5">NlSFP_secreted_comp35000</strain>
    </source>
</reference>
<evidence type="ECO:0000313" key="5">
    <source>
        <dbReference type="EMBL" id="APA33897.1"/>
    </source>
</evidence>
<evidence type="ECO:0000259" key="4">
    <source>
        <dbReference type="PROSITE" id="PS50240"/>
    </source>
</evidence>
<comment type="similarity">
    <text evidence="2">Belongs to the peptidase S1 family. CLIP subfamily.</text>
</comment>
<dbReference type="Pfam" id="PF00089">
    <property type="entry name" value="Trypsin"/>
    <property type="match status" value="1"/>
</dbReference>
<dbReference type="GO" id="GO:0004252">
    <property type="term" value="F:serine-type endopeptidase activity"/>
    <property type="evidence" value="ECO:0007669"/>
    <property type="project" value="InterPro"/>
</dbReference>
<dbReference type="OrthoDB" id="6380398at2759"/>
<dbReference type="InterPro" id="IPR043504">
    <property type="entry name" value="Peptidase_S1_PA_chymotrypsin"/>
</dbReference>
<dbReference type="EMBL" id="KU932261">
    <property type="protein sequence ID" value="APA33897.1"/>
    <property type="molecule type" value="mRNA"/>
</dbReference>
<dbReference type="InterPro" id="IPR001254">
    <property type="entry name" value="Trypsin_dom"/>
</dbReference>
<dbReference type="InterPro" id="IPR051487">
    <property type="entry name" value="Ser/Thr_Proteases_Immune/Dev"/>
</dbReference>
<keyword evidence="3" id="KW-0732">Signal</keyword>
<sequence>MKILIHLAAVILYINSVEGDFDPTLHANYKQLNEAECGTNPGDELRPFIVQIPRNKREARLGEFPWVVLISLHYPDVQESHKCMGTIIARRFILTASSCFAGYGNEEISLNSVFVVAGEWDLSTDPDCEEWGCAPKSTFYQIDKISFLHTNAPAQNGKNLALLRTRLPINFNGYVGPICVDYGETLRKEFNGRFGIRVSGWGVSNTDYQQNNKLMVFGDLDIVPSTWSALPDFLPDSFKSQETDESYFLIQTLNETSHKSDTGGPVMVNFRRKGSKHHRYYLYGVFSFETAFAIVAKAEALDVAAKVRYHLKWILDNMYLKDFKLPDKILKLISGSDY</sequence>
<dbReference type="SUPFAM" id="SSF50494">
    <property type="entry name" value="Trypsin-like serine proteases"/>
    <property type="match status" value="1"/>
</dbReference>
<evidence type="ECO:0000256" key="2">
    <source>
        <dbReference type="ARBA" id="ARBA00024195"/>
    </source>
</evidence>
<accession>A0A1I9WL77</accession>
<keyword evidence="1" id="KW-1015">Disulfide bond</keyword>
<feature type="domain" description="Peptidase S1" evidence="4">
    <location>
        <begin position="52"/>
        <end position="319"/>
    </location>
</feature>
<dbReference type="SMART" id="SM00020">
    <property type="entry name" value="Tryp_SPc"/>
    <property type="match status" value="1"/>
</dbReference>
<protein>
    <submittedName>
        <fullName evidence="5">Seminal fluid protein</fullName>
    </submittedName>
</protein>